<dbReference type="PRINTS" id="PR00207">
    <property type="entry name" value="FLAGELLIN"/>
</dbReference>
<gene>
    <name evidence="7" type="ORF">QQF32_22430</name>
</gene>
<dbReference type="Pfam" id="PF00669">
    <property type="entry name" value="Flagellin_N"/>
    <property type="match status" value="1"/>
</dbReference>
<organism evidence="7 8">
    <name type="scientific">Lelliottia wanjuensis</name>
    <dbReference type="NCBI Taxonomy" id="3050585"/>
    <lineage>
        <taxon>Bacteria</taxon>
        <taxon>Pseudomonadati</taxon>
        <taxon>Pseudomonadota</taxon>
        <taxon>Gammaproteobacteria</taxon>
        <taxon>Enterobacterales</taxon>
        <taxon>Enterobacteriaceae</taxon>
        <taxon>Lelliottia</taxon>
    </lineage>
</organism>
<dbReference type="InterPro" id="IPR001029">
    <property type="entry name" value="Flagellin_N"/>
</dbReference>
<dbReference type="Proteomes" id="UP001223214">
    <property type="component" value="Unassembled WGS sequence"/>
</dbReference>
<keyword evidence="8" id="KW-1185">Reference proteome</keyword>
<feature type="domain" description="Flagellin N-terminal" evidence="6">
    <location>
        <begin position="4"/>
        <end position="138"/>
    </location>
</feature>
<reference evidence="7 8" key="1">
    <citation type="submission" date="2023-06" db="EMBL/GenBank/DDBJ databases">
        <title>Identification and characterization of antibiotic-resistant Gram-negative bacteria.</title>
        <authorList>
            <person name="Cho G.-S."/>
            <person name="Lee J."/>
            <person name="Tai E."/>
            <person name="Jeong S."/>
            <person name="Kim I."/>
            <person name="Kim B.-E."/>
            <person name="Jeong M.-I."/>
            <person name="Oh K.-K."/>
            <person name="Franz C.M.A.P."/>
        </authorList>
    </citation>
    <scope>NUCLEOTIDE SEQUENCE [LARGE SCALE GENOMIC DNA]</scope>
    <source>
        <strain evidence="7 8">V106_12</strain>
    </source>
</reference>
<dbReference type="PANTHER" id="PTHR42792">
    <property type="entry name" value="FLAGELLIN"/>
    <property type="match status" value="1"/>
</dbReference>
<evidence type="ECO:0000256" key="5">
    <source>
        <dbReference type="ARBA" id="ARBA00023143"/>
    </source>
</evidence>
<evidence type="ECO:0000256" key="3">
    <source>
        <dbReference type="ARBA" id="ARBA00005709"/>
    </source>
</evidence>
<evidence type="ECO:0000256" key="2">
    <source>
        <dbReference type="ARBA" id="ARBA00004613"/>
    </source>
</evidence>
<evidence type="ECO:0000256" key="1">
    <source>
        <dbReference type="ARBA" id="ARBA00004365"/>
    </source>
</evidence>
<evidence type="ECO:0000259" key="6">
    <source>
        <dbReference type="Pfam" id="PF00669"/>
    </source>
</evidence>
<comment type="subcellular location">
    <subcellularLocation>
        <location evidence="1">Bacterial flagellum</location>
    </subcellularLocation>
    <subcellularLocation>
        <location evidence="2">Secreted</location>
    </subcellularLocation>
</comment>
<evidence type="ECO:0000256" key="4">
    <source>
        <dbReference type="ARBA" id="ARBA00022525"/>
    </source>
</evidence>
<keyword evidence="4" id="KW-0964">Secreted</keyword>
<dbReference type="RefSeq" id="WP_285148963.1">
    <property type="nucleotide sequence ID" value="NZ_JASSOM010000088.1"/>
</dbReference>
<accession>A0AAP4LCZ3</accession>
<dbReference type="GO" id="GO:0005576">
    <property type="term" value="C:extracellular region"/>
    <property type="evidence" value="ECO:0007669"/>
    <property type="project" value="UniProtKB-SubCell"/>
</dbReference>
<dbReference type="SUPFAM" id="SSF64518">
    <property type="entry name" value="Phase 1 flagellin"/>
    <property type="match status" value="1"/>
</dbReference>
<protein>
    <submittedName>
        <fullName evidence="7">Flagellin</fullName>
    </submittedName>
</protein>
<comment type="similarity">
    <text evidence="3">Belongs to the bacterial flagellin family.</text>
</comment>
<dbReference type="AlphaFoldDB" id="A0AAP4LCZ3"/>
<keyword evidence="5" id="KW-0975">Bacterial flagellum</keyword>
<sequence>MLSINTNKAAMAAINSIDTNNSLLVKSMTRLATGKKINSSSDDAAGKQIANRLQSQSDGQQVAQKNISDATSIIQTADSALDTVTKDLTRMRDLATQAANGTNSQQDVEALQTEYNEIAANIYSVLSNTSYGGTSLFSSGPQTDTGQVYGGFIPGGMMGGKTGITFQTGSESSDVLILNINKQLSELNEDLCKVSYNYNCQGSLESDQPIDGETPELYTDPAQAMEDIDTALSDVGKLQSALGSSINRLNSCSKNLQTMNDNLQYP</sequence>
<dbReference type="InterPro" id="IPR001492">
    <property type="entry name" value="Flagellin"/>
</dbReference>
<comment type="caution">
    <text evidence="7">The sequence shown here is derived from an EMBL/GenBank/DDBJ whole genome shotgun (WGS) entry which is preliminary data.</text>
</comment>
<evidence type="ECO:0000313" key="8">
    <source>
        <dbReference type="Proteomes" id="UP001223214"/>
    </source>
</evidence>
<evidence type="ECO:0000313" key="7">
    <source>
        <dbReference type="EMBL" id="MDK9365955.1"/>
    </source>
</evidence>
<keyword evidence="7" id="KW-0969">Cilium</keyword>
<dbReference type="PANTHER" id="PTHR42792:SF2">
    <property type="entry name" value="FLAGELLIN"/>
    <property type="match status" value="1"/>
</dbReference>
<name>A0AAP4LCZ3_9ENTR</name>
<dbReference type="Gene3D" id="1.20.1330.10">
    <property type="entry name" value="f41 fragment of flagellin, N-terminal domain"/>
    <property type="match status" value="1"/>
</dbReference>
<keyword evidence="7" id="KW-0966">Cell projection</keyword>
<keyword evidence="7" id="KW-0282">Flagellum</keyword>
<dbReference type="GO" id="GO:0009288">
    <property type="term" value="C:bacterial-type flagellum"/>
    <property type="evidence" value="ECO:0007669"/>
    <property type="project" value="UniProtKB-SubCell"/>
</dbReference>
<dbReference type="GO" id="GO:0005198">
    <property type="term" value="F:structural molecule activity"/>
    <property type="evidence" value="ECO:0007669"/>
    <property type="project" value="UniProtKB-UniRule"/>
</dbReference>
<dbReference type="EMBL" id="JASSOM010000088">
    <property type="protein sequence ID" value="MDK9365955.1"/>
    <property type="molecule type" value="Genomic_DNA"/>
</dbReference>
<proteinExistence type="inferred from homology"/>